<evidence type="ECO:0000259" key="1">
    <source>
        <dbReference type="Pfam" id="PF13191"/>
    </source>
</evidence>
<feature type="domain" description="Orc1-like AAA ATPase" evidence="1">
    <location>
        <begin position="49"/>
        <end position="213"/>
    </location>
</feature>
<dbReference type="EMBL" id="CAADFA010000213">
    <property type="protein sequence ID" value="VFJ57928.1"/>
    <property type="molecule type" value="Genomic_DNA"/>
</dbReference>
<name>A0A450T6Z9_9GAMM</name>
<dbReference type="InterPro" id="IPR027417">
    <property type="entry name" value="P-loop_NTPase"/>
</dbReference>
<organism evidence="3">
    <name type="scientific">Candidatus Kentrum sp. FM</name>
    <dbReference type="NCBI Taxonomy" id="2126340"/>
    <lineage>
        <taxon>Bacteria</taxon>
        <taxon>Pseudomonadati</taxon>
        <taxon>Pseudomonadota</taxon>
        <taxon>Gammaproteobacteria</taxon>
        <taxon>Candidatus Kentrum</taxon>
    </lineage>
</organism>
<protein>
    <submittedName>
        <fullName evidence="3">AAA ATPase domain-containing protein</fullName>
    </submittedName>
</protein>
<dbReference type="EMBL" id="CAADFL010000274">
    <property type="protein sequence ID" value="VFK13286.1"/>
    <property type="molecule type" value="Genomic_DNA"/>
</dbReference>
<dbReference type="SUPFAM" id="SSF52540">
    <property type="entry name" value="P-loop containing nucleoside triphosphate hydrolases"/>
    <property type="match status" value="1"/>
</dbReference>
<accession>A0A450T6Z9</accession>
<dbReference type="AlphaFoldDB" id="A0A450T6Z9"/>
<gene>
    <name evidence="3" type="ORF">BECKFM1743A_GA0114220_103088</name>
    <name evidence="4" type="ORF">BECKFM1743B_GA0114221_102746</name>
    <name evidence="2" type="ORF">BECKFM1743C_GA0114222_102131</name>
</gene>
<evidence type="ECO:0000313" key="4">
    <source>
        <dbReference type="EMBL" id="VFK13286.1"/>
    </source>
</evidence>
<evidence type="ECO:0000313" key="2">
    <source>
        <dbReference type="EMBL" id="VFJ57928.1"/>
    </source>
</evidence>
<dbReference type="Pfam" id="PF13191">
    <property type="entry name" value="AAA_16"/>
    <property type="match status" value="1"/>
</dbReference>
<dbReference type="InterPro" id="IPR041664">
    <property type="entry name" value="AAA_16"/>
</dbReference>
<sequence>MTNTTSFQARLGNKANPGFLPETDRLARIETGDNPFVSHGELPENSPVFFGRGYVMDEILSSLCHPDKPRCVSLLGERRMGKSSVLNQIFAALGTEEGLIAIRGNVQGWRGYTPGRFFSDLYRAIANVIPDVLPAEVVFPADLAADAAADEPTGEPDAPPGADYRTFLDALFPRANRYRFVLILDEFEAMLGNPNFDAEFFANLRYLGDTPQLRFGHLIASRRSLLELREHHEAFDSSEFRDIFGLAHVLGLLQPGEGQALTQKPWQRSLGSSLPYKETGQLEHRAGSHPALLQMVLNRMWQARAGKGEFDSDGIKQELWEYFRDLWENHSQGEKEVLVRILGGKPVTEHILSRDLRSRGLIIRKDREDALFAGFFEEFIRELLPADPALSRIMQERADEPAAASGKEPERAKKWLGGIFKKVFSR</sequence>
<proteinExistence type="predicted"/>
<dbReference type="Gene3D" id="3.40.50.300">
    <property type="entry name" value="P-loop containing nucleotide triphosphate hydrolases"/>
    <property type="match status" value="1"/>
</dbReference>
<reference evidence="3" key="1">
    <citation type="submission" date="2019-02" db="EMBL/GenBank/DDBJ databases">
        <authorList>
            <person name="Gruber-Vodicka R. H."/>
            <person name="Seah K. B. B."/>
        </authorList>
    </citation>
    <scope>NUCLEOTIDE SEQUENCE</scope>
    <source>
        <strain evidence="3">BECK_BZ163</strain>
        <strain evidence="4">BECK_BZ164</strain>
        <strain evidence="2">BECK_BZ165</strain>
    </source>
</reference>
<dbReference type="EMBL" id="CAADEZ010000308">
    <property type="protein sequence ID" value="VFJ62519.1"/>
    <property type="molecule type" value="Genomic_DNA"/>
</dbReference>
<evidence type="ECO:0000313" key="3">
    <source>
        <dbReference type="EMBL" id="VFJ62519.1"/>
    </source>
</evidence>